<evidence type="ECO:0000256" key="2">
    <source>
        <dbReference type="SAM" id="Phobius"/>
    </source>
</evidence>
<sequence length="269" mass="30012">MNNKRNRKEKPSSKREKAGFYIAFSLCLAAVGMSVWSAYSGVTNYFKDNGDTSSSIHQQDSTENVDKNLTDITEEDTTVSEETTEETTAEETEPQTEEPSEDAAEYVTEPEETQETETEEVLEEDIVQTILRVNKNLGYPTETKIISKEYSEDMVYDNTMKDYRAHMGMDFTCEDGESVIAMCDATVEETYYSEMMGNVVKVTSGEFSILYCGLNEDISVNSGDTISKGQEIGTALGVPCESADGTHIHVEIIVRNRHIDPLSVIENES</sequence>
<dbReference type="Proteomes" id="UP000824118">
    <property type="component" value="Unassembled WGS sequence"/>
</dbReference>
<dbReference type="GO" id="GO:0004222">
    <property type="term" value="F:metalloendopeptidase activity"/>
    <property type="evidence" value="ECO:0007669"/>
    <property type="project" value="TreeGrafter"/>
</dbReference>
<evidence type="ECO:0000313" key="4">
    <source>
        <dbReference type="EMBL" id="HIU50198.1"/>
    </source>
</evidence>
<dbReference type="InterPro" id="IPR011055">
    <property type="entry name" value="Dup_hybrid_motif"/>
</dbReference>
<feature type="domain" description="M23ase beta-sheet core" evidence="3">
    <location>
        <begin position="165"/>
        <end position="261"/>
    </location>
</feature>
<dbReference type="InterPro" id="IPR050570">
    <property type="entry name" value="Cell_wall_metabolism_enzyme"/>
</dbReference>
<dbReference type="PANTHER" id="PTHR21666">
    <property type="entry name" value="PEPTIDASE-RELATED"/>
    <property type="match status" value="1"/>
</dbReference>
<dbReference type="InterPro" id="IPR016047">
    <property type="entry name" value="M23ase_b-sheet_dom"/>
</dbReference>
<keyword evidence="2" id="KW-1133">Transmembrane helix</keyword>
<reference evidence="4" key="1">
    <citation type="submission" date="2020-10" db="EMBL/GenBank/DDBJ databases">
        <authorList>
            <person name="Gilroy R."/>
        </authorList>
    </citation>
    <scope>NUCLEOTIDE SEQUENCE</scope>
    <source>
        <strain evidence="4">ChiGjej1B1-1684</strain>
    </source>
</reference>
<name>A0A9D1S8D0_9FIRM</name>
<dbReference type="Gene3D" id="2.70.70.10">
    <property type="entry name" value="Glucose Permease (Domain IIA)"/>
    <property type="match status" value="1"/>
</dbReference>
<feature type="compositionally biased region" description="Polar residues" evidence="1">
    <location>
        <begin position="52"/>
        <end position="62"/>
    </location>
</feature>
<protein>
    <submittedName>
        <fullName evidence="4">M23 family metallopeptidase</fullName>
    </submittedName>
</protein>
<dbReference type="SUPFAM" id="SSF51261">
    <property type="entry name" value="Duplicated hybrid motif"/>
    <property type="match status" value="1"/>
</dbReference>
<evidence type="ECO:0000256" key="1">
    <source>
        <dbReference type="SAM" id="MobiDB-lite"/>
    </source>
</evidence>
<evidence type="ECO:0000313" key="5">
    <source>
        <dbReference type="Proteomes" id="UP000824118"/>
    </source>
</evidence>
<dbReference type="CDD" id="cd12797">
    <property type="entry name" value="M23_peptidase"/>
    <property type="match status" value="1"/>
</dbReference>
<dbReference type="AlphaFoldDB" id="A0A9D1S8D0"/>
<feature type="transmembrane region" description="Helical" evidence="2">
    <location>
        <begin position="20"/>
        <end position="39"/>
    </location>
</feature>
<proteinExistence type="predicted"/>
<evidence type="ECO:0000259" key="3">
    <source>
        <dbReference type="Pfam" id="PF01551"/>
    </source>
</evidence>
<keyword evidence="2" id="KW-0812">Transmembrane</keyword>
<comment type="caution">
    <text evidence="4">The sequence shown here is derived from an EMBL/GenBank/DDBJ whole genome shotgun (WGS) entry which is preliminary data.</text>
</comment>
<feature type="region of interest" description="Disordered" evidence="1">
    <location>
        <begin position="52"/>
        <end position="120"/>
    </location>
</feature>
<dbReference type="EMBL" id="DVNG01000059">
    <property type="protein sequence ID" value="HIU50198.1"/>
    <property type="molecule type" value="Genomic_DNA"/>
</dbReference>
<feature type="compositionally biased region" description="Acidic residues" evidence="1">
    <location>
        <begin position="72"/>
        <end position="120"/>
    </location>
</feature>
<keyword evidence="2" id="KW-0472">Membrane</keyword>
<accession>A0A9D1S8D0</accession>
<organism evidence="4 5">
    <name type="scientific">Candidatus Limousia pullorum</name>
    <dbReference type="NCBI Taxonomy" id="2840860"/>
    <lineage>
        <taxon>Bacteria</taxon>
        <taxon>Bacillati</taxon>
        <taxon>Bacillota</taxon>
        <taxon>Clostridia</taxon>
        <taxon>Eubacteriales</taxon>
        <taxon>Oscillospiraceae</taxon>
        <taxon>Oscillospiraceae incertae sedis</taxon>
        <taxon>Candidatus Limousia</taxon>
    </lineage>
</organism>
<dbReference type="PANTHER" id="PTHR21666:SF270">
    <property type="entry name" value="MUREIN HYDROLASE ACTIVATOR ENVC"/>
    <property type="match status" value="1"/>
</dbReference>
<gene>
    <name evidence="4" type="ORF">IAD22_04210</name>
</gene>
<reference evidence="4" key="2">
    <citation type="journal article" date="2021" name="PeerJ">
        <title>Extensive microbial diversity within the chicken gut microbiome revealed by metagenomics and culture.</title>
        <authorList>
            <person name="Gilroy R."/>
            <person name="Ravi A."/>
            <person name="Getino M."/>
            <person name="Pursley I."/>
            <person name="Horton D.L."/>
            <person name="Alikhan N.F."/>
            <person name="Baker D."/>
            <person name="Gharbi K."/>
            <person name="Hall N."/>
            <person name="Watson M."/>
            <person name="Adriaenssens E.M."/>
            <person name="Foster-Nyarko E."/>
            <person name="Jarju S."/>
            <person name="Secka A."/>
            <person name="Antonio M."/>
            <person name="Oren A."/>
            <person name="Chaudhuri R.R."/>
            <person name="La Ragione R."/>
            <person name="Hildebrand F."/>
            <person name="Pallen M.J."/>
        </authorList>
    </citation>
    <scope>NUCLEOTIDE SEQUENCE</scope>
    <source>
        <strain evidence="4">ChiGjej1B1-1684</strain>
    </source>
</reference>
<dbReference type="Pfam" id="PF01551">
    <property type="entry name" value="Peptidase_M23"/>
    <property type="match status" value="1"/>
</dbReference>